<organism evidence="2 3">
    <name type="scientific">Phocaeicola intestinalis</name>
    <dbReference type="NCBI Taxonomy" id="2762212"/>
    <lineage>
        <taxon>Bacteria</taxon>
        <taxon>Pseudomonadati</taxon>
        <taxon>Bacteroidota</taxon>
        <taxon>Bacteroidia</taxon>
        <taxon>Bacteroidales</taxon>
        <taxon>Bacteroidaceae</taxon>
        <taxon>Phocaeicola</taxon>
    </lineage>
</organism>
<proteinExistence type="predicted"/>
<name>A0ABR8YA45_9BACT</name>
<dbReference type="RefSeq" id="WP_022039477.1">
    <property type="nucleotide sequence ID" value="NZ_JACSPP010000038.1"/>
</dbReference>
<gene>
    <name evidence="2" type="ORF">H9625_11695</name>
</gene>
<dbReference type="Pfam" id="PF13480">
    <property type="entry name" value="Acetyltransf_6"/>
    <property type="match status" value="1"/>
</dbReference>
<sequence length="324" mass="38541">MAIQVNIYEQSKDIPDLPGTNVFHSTELFQILEQTPGYRPVLLVAWEGNKAVGKLLCITRRNARITGLCNKTYAYGTGEYFHSAVKDETIFGKFLSYLTVRFQDDSFFLEFRNLEQSLFGYKYFRQNGYFPVRWLRVRNSIHHTALDKWASPSRKRQIARGLKNGAQMDVVNNRKDLEEFFAMLRKYYASKIHRFLPDLRFFISLLEHPTRDKLGQIFVIRYKNKIIGGSVCLFSQDTAYLLFSAGMRKSYPLLYPGILAVWKAMTYSRQHGYRHFEFIEAGIPFKKYTYRDFILRFGGRQISTRRWFRIRWKWLNRILIHFYI</sequence>
<comment type="caution">
    <text evidence="2">The sequence shown here is derived from an EMBL/GenBank/DDBJ whole genome shotgun (WGS) entry which is preliminary data.</text>
</comment>
<evidence type="ECO:0000259" key="1">
    <source>
        <dbReference type="Pfam" id="PF13480"/>
    </source>
</evidence>
<dbReference type="Proteomes" id="UP000620874">
    <property type="component" value="Unassembled WGS sequence"/>
</dbReference>
<dbReference type="InterPro" id="IPR016181">
    <property type="entry name" value="Acyl_CoA_acyltransferase"/>
</dbReference>
<accession>A0ABR8YA45</accession>
<dbReference type="SUPFAM" id="SSF55729">
    <property type="entry name" value="Acyl-CoA N-acyltransferases (Nat)"/>
    <property type="match status" value="1"/>
</dbReference>
<evidence type="ECO:0000313" key="2">
    <source>
        <dbReference type="EMBL" id="MBD8041086.1"/>
    </source>
</evidence>
<dbReference type="EMBL" id="JACSPP010000038">
    <property type="protein sequence ID" value="MBD8041086.1"/>
    <property type="molecule type" value="Genomic_DNA"/>
</dbReference>
<dbReference type="Gene3D" id="3.40.630.30">
    <property type="match status" value="1"/>
</dbReference>
<keyword evidence="3" id="KW-1185">Reference proteome</keyword>
<reference evidence="2 3" key="1">
    <citation type="submission" date="2020-08" db="EMBL/GenBank/DDBJ databases">
        <title>A Genomic Blueprint of the Chicken Gut Microbiome.</title>
        <authorList>
            <person name="Gilroy R."/>
            <person name="Ravi A."/>
            <person name="Getino M."/>
            <person name="Pursley I."/>
            <person name="Horton D.L."/>
            <person name="Alikhan N.-F."/>
            <person name="Baker D."/>
            <person name="Gharbi K."/>
            <person name="Hall N."/>
            <person name="Watson M."/>
            <person name="Adriaenssens E.M."/>
            <person name="Foster-Nyarko E."/>
            <person name="Jarju S."/>
            <person name="Secka A."/>
            <person name="Antonio M."/>
            <person name="Oren A."/>
            <person name="Chaudhuri R."/>
            <person name="La Ragione R.M."/>
            <person name="Hildebrand F."/>
            <person name="Pallen M.J."/>
        </authorList>
    </citation>
    <scope>NUCLEOTIDE SEQUENCE [LARGE SCALE GENOMIC DNA]</scope>
    <source>
        <strain evidence="2 3">Sa1CVN1</strain>
    </source>
</reference>
<evidence type="ECO:0000313" key="3">
    <source>
        <dbReference type="Proteomes" id="UP000620874"/>
    </source>
</evidence>
<protein>
    <submittedName>
        <fullName evidence="2">GNAT family N-acetyltransferase</fullName>
    </submittedName>
</protein>
<dbReference type="InterPro" id="IPR038740">
    <property type="entry name" value="BioF2-like_GNAT_dom"/>
</dbReference>
<feature type="domain" description="BioF2-like acetyltransferase" evidence="1">
    <location>
        <begin position="153"/>
        <end position="287"/>
    </location>
</feature>